<dbReference type="AlphaFoldDB" id="A0A399M154"/>
<proteinExistence type="predicted"/>
<protein>
    <submittedName>
        <fullName evidence="2">Uncharacterized protein</fullName>
    </submittedName>
</protein>
<comment type="caution">
    <text evidence="2">The sequence shown here is derived from an EMBL/GenBank/DDBJ whole genome shotgun (WGS) entry which is preliminary data.</text>
</comment>
<dbReference type="EMBL" id="QWLL01000050">
    <property type="protein sequence ID" value="RII75480.1"/>
    <property type="molecule type" value="Genomic_DNA"/>
</dbReference>
<evidence type="ECO:0000256" key="1">
    <source>
        <dbReference type="SAM" id="Phobius"/>
    </source>
</evidence>
<dbReference type="Proteomes" id="UP000265875">
    <property type="component" value="Unassembled WGS sequence"/>
</dbReference>
<feature type="transmembrane region" description="Helical" evidence="1">
    <location>
        <begin position="41"/>
        <end position="62"/>
    </location>
</feature>
<name>A0A399M154_9PSED</name>
<gene>
    <name evidence="2" type="ORF">D0894_20870</name>
</gene>
<evidence type="ECO:0000313" key="2">
    <source>
        <dbReference type="EMBL" id="RII75480.1"/>
    </source>
</evidence>
<keyword evidence="1" id="KW-1133">Transmembrane helix</keyword>
<accession>A0A399M154</accession>
<keyword evidence="1" id="KW-0472">Membrane</keyword>
<evidence type="ECO:0000313" key="3">
    <source>
        <dbReference type="Proteomes" id="UP000265875"/>
    </source>
</evidence>
<organism evidence="2 3">
    <name type="scientific">Pseudomonas monteilii</name>
    <dbReference type="NCBI Taxonomy" id="76759"/>
    <lineage>
        <taxon>Bacteria</taxon>
        <taxon>Pseudomonadati</taxon>
        <taxon>Pseudomonadota</taxon>
        <taxon>Gammaproteobacteria</taxon>
        <taxon>Pseudomonadales</taxon>
        <taxon>Pseudomonadaceae</taxon>
        <taxon>Pseudomonas</taxon>
    </lineage>
</organism>
<keyword evidence="1" id="KW-0812">Transmembrane</keyword>
<sequence>MSIRRPVSPIDLATELAQLHADVAAFHAEMRQAERANPLKLWLPLTLGAGLALMVFTLVTLLPRVG</sequence>
<dbReference type="RefSeq" id="WP_119371150.1">
    <property type="nucleotide sequence ID" value="NZ_JAEHTA010000041.1"/>
</dbReference>
<reference evidence="2 3" key="1">
    <citation type="submission" date="2018-08" db="EMBL/GenBank/DDBJ databases">
        <title>Draft genome sequence of the cyanotroph, Pseudomonas monteilii BCN3.</title>
        <authorList>
            <person name="Jones L.B."/>
            <person name="Kunz D.A."/>
        </authorList>
    </citation>
    <scope>NUCLEOTIDE SEQUENCE [LARGE SCALE GENOMIC DNA]</scope>
    <source>
        <strain evidence="2 3">BCN3</strain>
    </source>
</reference>